<evidence type="ECO:0000256" key="1">
    <source>
        <dbReference type="ARBA" id="ARBA00023015"/>
    </source>
</evidence>
<dbReference type="PROSITE" id="PS50987">
    <property type="entry name" value="HTH_ARSR_2"/>
    <property type="match status" value="1"/>
</dbReference>
<dbReference type="InterPro" id="IPR051081">
    <property type="entry name" value="HTH_MetalResp_TranReg"/>
</dbReference>
<feature type="domain" description="HTH arsR-type" evidence="4">
    <location>
        <begin position="4"/>
        <end position="103"/>
    </location>
</feature>
<dbReference type="Proteomes" id="UP000285120">
    <property type="component" value="Unassembled WGS sequence"/>
</dbReference>
<dbReference type="InterPro" id="IPR036390">
    <property type="entry name" value="WH_DNA-bd_sf"/>
</dbReference>
<dbReference type="NCBIfam" id="NF033788">
    <property type="entry name" value="HTH_metalloreg"/>
    <property type="match status" value="1"/>
</dbReference>
<accession>A0A419V543</accession>
<gene>
    <name evidence="5" type="ORF">ATL39_1942</name>
</gene>
<dbReference type="PANTHER" id="PTHR33154:SF18">
    <property type="entry name" value="ARSENICAL RESISTANCE OPERON REPRESSOR"/>
    <property type="match status" value="1"/>
</dbReference>
<dbReference type="Gene3D" id="1.10.10.10">
    <property type="entry name" value="Winged helix-like DNA-binding domain superfamily/Winged helix DNA-binding domain"/>
    <property type="match status" value="1"/>
</dbReference>
<dbReference type="GO" id="GO:0003700">
    <property type="term" value="F:DNA-binding transcription factor activity"/>
    <property type="evidence" value="ECO:0007669"/>
    <property type="project" value="InterPro"/>
</dbReference>
<dbReference type="RefSeq" id="WP_120193125.1">
    <property type="nucleotide sequence ID" value="NZ_RAPK01000008.1"/>
</dbReference>
<sequence length="116" mass="13503">METKNLLEIERTAVILKLMGDKTRLTMLRLLADHDCCVCEFVEIFEMSQPSVSQHVRKMKDVGMVKEHRRGQWIVYSLNSSFEGYDLVKDMLEYVPDQNHHLEELIAAGKRISCCE</sequence>
<evidence type="ECO:0000256" key="3">
    <source>
        <dbReference type="ARBA" id="ARBA00023163"/>
    </source>
</evidence>
<dbReference type="InterPro" id="IPR036388">
    <property type="entry name" value="WH-like_DNA-bd_sf"/>
</dbReference>
<keyword evidence="3" id="KW-0804">Transcription</keyword>
<keyword evidence="6" id="KW-1185">Reference proteome</keyword>
<dbReference type="CDD" id="cd00090">
    <property type="entry name" value="HTH_ARSR"/>
    <property type="match status" value="1"/>
</dbReference>
<dbReference type="SMART" id="SM00418">
    <property type="entry name" value="HTH_ARSR"/>
    <property type="match status" value="1"/>
</dbReference>
<reference evidence="5 6" key="1">
    <citation type="submission" date="2018-09" db="EMBL/GenBank/DDBJ databases">
        <title>Genomic Encyclopedia of Archaeal and Bacterial Type Strains, Phase II (KMG-II): from individual species to whole genera.</title>
        <authorList>
            <person name="Goeker M."/>
        </authorList>
    </citation>
    <scope>NUCLEOTIDE SEQUENCE [LARGE SCALE GENOMIC DNA]</scope>
    <source>
        <strain evidence="5 6">DSM 17008</strain>
    </source>
</reference>
<dbReference type="PRINTS" id="PR00778">
    <property type="entry name" value="HTHARSR"/>
</dbReference>
<dbReference type="PANTHER" id="PTHR33154">
    <property type="entry name" value="TRANSCRIPTIONAL REGULATOR, ARSR FAMILY"/>
    <property type="match status" value="1"/>
</dbReference>
<dbReference type="AlphaFoldDB" id="A0A419V543"/>
<evidence type="ECO:0000259" key="4">
    <source>
        <dbReference type="PROSITE" id="PS50987"/>
    </source>
</evidence>
<dbReference type="EMBL" id="RAPK01000008">
    <property type="protein sequence ID" value="RKD73640.1"/>
    <property type="molecule type" value="Genomic_DNA"/>
</dbReference>
<name>A0A419V543_9BACL</name>
<dbReference type="InterPro" id="IPR001845">
    <property type="entry name" value="HTH_ArsR_DNA-bd_dom"/>
</dbReference>
<evidence type="ECO:0000313" key="6">
    <source>
        <dbReference type="Proteomes" id="UP000285120"/>
    </source>
</evidence>
<evidence type="ECO:0000256" key="2">
    <source>
        <dbReference type="ARBA" id="ARBA00023125"/>
    </source>
</evidence>
<dbReference type="OrthoDB" id="9798835at2"/>
<dbReference type="InterPro" id="IPR011991">
    <property type="entry name" value="ArsR-like_HTH"/>
</dbReference>
<comment type="caution">
    <text evidence="5">The sequence shown here is derived from an EMBL/GenBank/DDBJ whole genome shotgun (WGS) entry which is preliminary data.</text>
</comment>
<organism evidence="5 6">
    <name type="scientific">Sinobaca qinghaiensis</name>
    <dbReference type="NCBI Taxonomy" id="342944"/>
    <lineage>
        <taxon>Bacteria</taxon>
        <taxon>Bacillati</taxon>
        <taxon>Bacillota</taxon>
        <taxon>Bacilli</taxon>
        <taxon>Bacillales</taxon>
        <taxon>Sporolactobacillaceae</taxon>
        <taxon>Sinobaca</taxon>
    </lineage>
</organism>
<dbReference type="Pfam" id="PF01022">
    <property type="entry name" value="HTH_5"/>
    <property type="match status" value="1"/>
</dbReference>
<keyword evidence="1" id="KW-0805">Transcription regulation</keyword>
<dbReference type="SUPFAM" id="SSF46785">
    <property type="entry name" value="Winged helix' DNA-binding domain"/>
    <property type="match status" value="1"/>
</dbReference>
<evidence type="ECO:0000313" key="5">
    <source>
        <dbReference type="EMBL" id="RKD73640.1"/>
    </source>
</evidence>
<keyword evidence="2" id="KW-0238">DNA-binding</keyword>
<dbReference type="GO" id="GO:0003677">
    <property type="term" value="F:DNA binding"/>
    <property type="evidence" value="ECO:0007669"/>
    <property type="project" value="UniProtKB-KW"/>
</dbReference>
<protein>
    <submittedName>
        <fullName evidence="5">ArsR family transcriptional regulator</fullName>
    </submittedName>
</protein>
<proteinExistence type="predicted"/>